<proteinExistence type="predicted"/>
<dbReference type="GO" id="GO:0008233">
    <property type="term" value="F:peptidase activity"/>
    <property type="evidence" value="ECO:0007669"/>
    <property type="project" value="UniProtKB-KW"/>
</dbReference>
<organism evidence="1 2">
    <name type="scientific">Algoriphagus winogradskyi</name>
    <dbReference type="NCBI Taxonomy" id="237017"/>
    <lineage>
        <taxon>Bacteria</taxon>
        <taxon>Pseudomonadati</taxon>
        <taxon>Bacteroidota</taxon>
        <taxon>Cytophagia</taxon>
        <taxon>Cytophagales</taxon>
        <taxon>Cyclobacteriaceae</taxon>
        <taxon>Algoriphagus</taxon>
    </lineage>
</organism>
<keyword evidence="1" id="KW-0378">Hydrolase</keyword>
<name>A0ABY1NC85_9BACT</name>
<dbReference type="InterPro" id="IPR034122">
    <property type="entry name" value="Retropepsin-like_bacterial"/>
</dbReference>
<accession>A0ABY1NC85</accession>
<protein>
    <submittedName>
        <fullName evidence="1">Aspartyl protease</fullName>
    </submittedName>
</protein>
<comment type="caution">
    <text evidence="1">The sequence shown here is derived from an EMBL/GenBank/DDBJ whole genome shotgun (WGS) entry which is preliminary data.</text>
</comment>
<evidence type="ECO:0000313" key="2">
    <source>
        <dbReference type="Proteomes" id="UP001157915"/>
    </source>
</evidence>
<gene>
    <name evidence="1" type="ORF">SAMN06265367_101255</name>
</gene>
<dbReference type="GO" id="GO:0006508">
    <property type="term" value="P:proteolysis"/>
    <property type="evidence" value="ECO:0007669"/>
    <property type="project" value="UniProtKB-KW"/>
</dbReference>
<keyword evidence="1" id="KW-0645">Protease</keyword>
<dbReference type="Gene3D" id="2.40.70.10">
    <property type="entry name" value="Acid Proteases"/>
    <property type="match status" value="1"/>
</dbReference>
<reference evidence="1 2" key="1">
    <citation type="submission" date="2017-05" db="EMBL/GenBank/DDBJ databases">
        <authorList>
            <person name="Varghese N."/>
            <person name="Submissions S."/>
        </authorList>
    </citation>
    <scope>NUCLEOTIDE SEQUENCE [LARGE SCALE GENOMIC DNA]</scope>
    <source>
        <strain evidence="1 2">DSM 15360</strain>
    </source>
</reference>
<evidence type="ECO:0000313" key="1">
    <source>
        <dbReference type="EMBL" id="SMP04241.1"/>
    </source>
</evidence>
<sequence>MIKRLFLATIILAVAAFFYSKYVRNVPVVIPFEVIRNSILFKVEIERETYTFLFDTGAPTVISPKIKEKLNIKGTGSQYVVDFYGNSSIVIKTIIPELKLSTIISKNVEVSVTTLPQNFIFCDIQLDGIVGLEFFKGKVVKIDLANKELTVSSDYSYLNENFGSPVKLTFYNGSKRPHIPITYSDSTKIVTALFDTGAINDLLRIDKNSFLKMIEDSTLDNKSIKDTLIINQGYGAFGKQRDTINYRFRLPDLGVATLNITNVLVDTYDNNKSIIGPKILAKAIVVLDLVKNDFYIKPYDNSVLDYSFRLDFQFHEYKVTQVPDSSKAFQAGVRLGHVLKKVNNLKLDSLSKCDQLKIDWEEFYLQKNIEFVFQSDSGEVIYNYEAQEPTSGL</sequence>
<dbReference type="EMBL" id="FXUA01000001">
    <property type="protein sequence ID" value="SMP04241.1"/>
    <property type="molecule type" value="Genomic_DNA"/>
</dbReference>
<dbReference type="RefSeq" id="WP_283411201.1">
    <property type="nucleotide sequence ID" value="NZ_FXUA01000001.1"/>
</dbReference>
<dbReference type="CDD" id="cd05483">
    <property type="entry name" value="retropepsin_like_bacteria"/>
    <property type="match status" value="1"/>
</dbReference>
<dbReference type="SUPFAM" id="SSF50630">
    <property type="entry name" value="Acid proteases"/>
    <property type="match status" value="1"/>
</dbReference>
<dbReference type="Pfam" id="PF13650">
    <property type="entry name" value="Asp_protease_2"/>
    <property type="match status" value="1"/>
</dbReference>
<dbReference type="InterPro" id="IPR021109">
    <property type="entry name" value="Peptidase_aspartic_dom_sf"/>
</dbReference>
<dbReference type="Proteomes" id="UP001157915">
    <property type="component" value="Unassembled WGS sequence"/>
</dbReference>
<keyword evidence="2" id="KW-1185">Reference proteome</keyword>